<reference evidence="2 3" key="1">
    <citation type="submission" date="2023-08" db="EMBL/GenBank/DDBJ databases">
        <title>Black Yeasts Isolated from many extreme environments.</title>
        <authorList>
            <person name="Coleine C."/>
            <person name="Stajich J.E."/>
            <person name="Selbmann L."/>
        </authorList>
    </citation>
    <scope>NUCLEOTIDE SEQUENCE [LARGE SCALE GENOMIC DNA]</scope>
    <source>
        <strain evidence="2 3">CCFEE 5792</strain>
    </source>
</reference>
<evidence type="ECO:0000256" key="1">
    <source>
        <dbReference type="SAM" id="MobiDB-lite"/>
    </source>
</evidence>
<dbReference type="GeneID" id="89968997"/>
<evidence type="ECO:0000313" key="2">
    <source>
        <dbReference type="EMBL" id="KAK5064941.1"/>
    </source>
</evidence>
<proteinExistence type="predicted"/>
<dbReference type="RefSeq" id="XP_064712265.1">
    <property type="nucleotide sequence ID" value="XM_064844405.1"/>
</dbReference>
<comment type="caution">
    <text evidence="2">The sequence shown here is derived from an EMBL/GenBank/DDBJ whole genome shotgun (WGS) entry which is preliminary data.</text>
</comment>
<feature type="compositionally biased region" description="Basic residues" evidence="1">
    <location>
        <begin position="1"/>
        <end position="10"/>
    </location>
</feature>
<sequence>MAPRRGKAVAHAKTTTTNNTTKPPKLPANDKATDTDTDLSDYDSGIDQPAPTNTKATSKKRKAKKQASKPQGNKKQLKYLKRYGEAPEAKSLLDDADDQYPALDVPNDPNPWAGITQVRQDPKVVSLHVNSNAGAMGTININIADILASAGLKLALNSVALGTPGVALENAPSALSKNDKVATTKNRVIRSSGFLKIPGELRDKIYRLLLLGDKPVNFDKRTGFGGRSVAFLRTCKTIAEEGTDVLYGEHSFHLARTPQFRGKFFEKDWSEIAYQDIRRFLETIGPVNISKMKFISFAMTDGPSRLTQALPNVEHLRFANDPTMHHILRLIGDNASLTRLGLLFSGRGKVTGADFHFLNALTEIKCNQLDLFGRGYPGAGDRFRVDRHLVPKLRELMVVKREDDENIDLKKHMSKVEMVYKDSHIFATNTTYFY</sequence>
<dbReference type="AlphaFoldDB" id="A0AAV9NRI6"/>
<dbReference type="PANTHER" id="PTHR42085">
    <property type="entry name" value="F-BOX DOMAIN-CONTAINING PROTEIN"/>
    <property type="match status" value="1"/>
</dbReference>
<evidence type="ECO:0000313" key="3">
    <source>
        <dbReference type="Proteomes" id="UP001358417"/>
    </source>
</evidence>
<protein>
    <submittedName>
        <fullName evidence="2">Uncharacterized protein</fullName>
    </submittedName>
</protein>
<accession>A0AAV9NRI6</accession>
<keyword evidence="3" id="KW-1185">Reference proteome</keyword>
<feature type="region of interest" description="Disordered" evidence="1">
    <location>
        <begin position="1"/>
        <end position="78"/>
    </location>
</feature>
<dbReference type="PANTHER" id="PTHR42085:SF2">
    <property type="entry name" value="F-BOX DOMAIN-CONTAINING PROTEIN"/>
    <property type="match status" value="1"/>
</dbReference>
<feature type="compositionally biased region" description="Basic residues" evidence="1">
    <location>
        <begin position="57"/>
        <end position="67"/>
    </location>
</feature>
<dbReference type="InterPro" id="IPR038883">
    <property type="entry name" value="AN11006-like"/>
</dbReference>
<dbReference type="Proteomes" id="UP001358417">
    <property type="component" value="Unassembled WGS sequence"/>
</dbReference>
<dbReference type="EMBL" id="JAVRRD010000001">
    <property type="protein sequence ID" value="KAK5064941.1"/>
    <property type="molecule type" value="Genomic_DNA"/>
</dbReference>
<gene>
    <name evidence="2" type="ORF">LTR84_000775</name>
</gene>
<feature type="compositionally biased region" description="Low complexity" evidence="1">
    <location>
        <begin position="11"/>
        <end position="29"/>
    </location>
</feature>
<organism evidence="2 3">
    <name type="scientific">Exophiala bonariae</name>
    <dbReference type="NCBI Taxonomy" id="1690606"/>
    <lineage>
        <taxon>Eukaryota</taxon>
        <taxon>Fungi</taxon>
        <taxon>Dikarya</taxon>
        <taxon>Ascomycota</taxon>
        <taxon>Pezizomycotina</taxon>
        <taxon>Eurotiomycetes</taxon>
        <taxon>Chaetothyriomycetidae</taxon>
        <taxon>Chaetothyriales</taxon>
        <taxon>Herpotrichiellaceae</taxon>
        <taxon>Exophiala</taxon>
    </lineage>
</organism>
<name>A0AAV9NRI6_9EURO</name>